<accession>A0A9P4GM73</accession>
<dbReference type="InterPro" id="IPR056632">
    <property type="entry name" value="DUF7730"/>
</dbReference>
<dbReference type="Pfam" id="PF24864">
    <property type="entry name" value="DUF7730"/>
    <property type="match status" value="1"/>
</dbReference>
<protein>
    <recommendedName>
        <fullName evidence="1">DUF7730 domain-containing protein</fullName>
    </recommendedName>
</protein>
<dbReference type="EMBL" id="ML976615">
    <property type="protein sequence ID" value="KAF1848009.1"/>
    <property type="molecule type" value="Genomic_DNA"/>
</dbReference>
<proteinExistence type="predicted"/>
<dbReference type="GeneID" id="63854939"/>
<evidence type="ECO:0000259" key="1">
    <source>
        <dbReference type="Pfam" id="PF24864"/>
    </source>
</evidence>
<dbReference type="PANTHER" id="PTHR38790">
    <property type="entry name" value="2EXR DOMAIN-CONTAINING PROTEIN-RELATED"/>
    <property type="match status" value="1"/>
</dbReference>
<evidence type="ECO:0000313" key="2">
    <source>
        <dbReference type="EMBL" id="KAF1848009.1"/>
    </source>
</evidence>
<feature type="domain" description="DUF7730" evidence="1">
    <location>
        <begin position="44"/>
        <end position="211"/>
    </location>
</feature>
<reference evidence="2" key="1">
    <citation type="submission" date="2020-01" db="EMBL/GenBank/DDBJ databases">
        <authorList>
            <consortium name="DOE Joint Genome Institute"/>
            <person name="Haridas S."/>
            <person name="Albert R."/>
            <person name="Binder M."/>
            <person name="Bloem J."/>
            <person name="Labutti K."/>
            <person name="Salamov A."/>
            <person name="Andreopoulos B."/>
            <person name="Baker S.E."/>
            <person name="Barry K."/>
            <person name="Bills G."/>
            <person name="Bluhm B.H."/>
            <person name="Cannon C."/>
            <person name="Castanera R."/>
            <person name="Culley D.E."/>
            <person name="Daum C."/>
            <person name="Ezra D."/>
            <person name="Gonzalez J.B."/>
            <person name="Henrissat B."/>
            <person name="Kuo A."/>
            <person name="Liang C."/>
            <person name="Lipzen A."/>
            <person name="Lutzoni F."/>
            <person name="Magnuson J."/>
            <person name="Mondo S."/>
            <person name="Nolan M."/>
            <person name="Ohm R."/>
            <person name="Pangilinan J."/>
            <person name="Park H.-J."/>
            <person name="Ramirez L."/>
            <person name="Alfaro M."/>
            <person name="Sun H."/>
            <person name="Tritt A."/>
            <person name="Yoshinaga Y."/>
            <person name="Zwiers L.-H."/>
            <person name="Turgeon B.G."/>
            <person name="Goodwin S.B."/>
            <person name="Spatafora J.W."/>
            <person name="Crous P.W."/>
            <person name="Grigoriev I.V."/>
        </authorList>
    </citation>
    <scope>NUCLEOTIDE SEQUENCE</scope>
    <source>
        <strain evidence="2">CBS 394.84</strain>
    </source>
</reference>
<keyword evidence="3" id="KW-1185">Reference proteome</keyword>
<evidence type="ECO:0000313" key="3">
    <source>
        <dbReference type="Proteomes" id="UP000800039"/>
    </source>
</evidence>
<dbReference type="RefSeq" id="XP_040790572.1">
    <property type="nucleotide sequence ID" value="XM_040937689.1"/>
</dbReference>
<comment type="caution">
    <text evidence="2">The sequence shown here is derived from an EMBL/GenBank/DDBJ whole genome shotgun (WGS) entry which is preliminary data.</text>
</comment>
<sequence>MACSYGVADIPEFLAAKAQAAVEQPRPVTNQLSRAALPSAEPYRQIQSILLEKLPLNCRLLIWTYVLQAPYTRIERWRPSYYGSSITAYGVEALDADCFPYRLSTPDTEMHEGTKKHEKPLALLLSCRQLYAEALQLLYSSTTLVFANPTDIYCFQVTASPKGLASVNGLIIAFGKIDWPNNGPFHHEDGLKEWEHAFYNLDKMPSLRELQGWFYHGEFNNPKELVWARRPWDERMESEAVEQRHKRLFDLFGNVDVPSFTINLTWKPEDLLSQRAWPFEINVQTNDEIFRRMLKFPYPIELDMYS</sequence>
<dbReference type="AlphaFoldDB" id="A0A9P4GM73"/>
<dbReference type="OrthoDB" id="4757095at2759"/>
<organism evidence="2 3">
    <name type="scientific">Cucurbitaria berberidis CBS 394.84</name>
    <dbReference type="NCBI Taxonomy" id="1168544"/>
    <lineage>
        <taxon>Eukaryota</taxon>
        <taxon>Fungi</taxon>
        <taxon>Dikarya</taxon>
        <taxon>Ascomycota</taxon>
        <taxon>Pezizomycotina</taxon>
        <taxon>Dothideomycetes</taxon>
        <taxon>Pleosporomycetidae</taxon>
        <taxon>Pleosporales</taxon>
        <taxon>Pleosporineae</taxon>
        <taxon>Cucurbitariaceae</taxon>
        <taxon>Cucurbitaria</taxon>
    </lineage>
</organism>
<gene>
    <name evidence="2" type="ORF">K460DRAFT_414641</name>
</gene>
<name>A0A9P4GM73_9PLEO</name>
<dbReference type="Proteomes" id="UP000800039">
    <property type="component" value="Unassembled WGS sequence"/>
</dbReference>